<name>A0A8D8QQ84_9HEMI</name>
<accession>A0A8D8QQ84</accession>
<sequence>MTASLVKSVAVSVMCRGALTSTAKATIFRQRKHSSSPSVIVRARPPPSLILSRNRLPFATILTAAPYLEPVPTFSLPVIVTPIWTPTVTCLILTMERARVRTSSWEIIILPYKIMKFLRQLANRSI</sequence>
<dbReference type="EMBL" id="HBUF01093501">
    <property type="protein sequence ID" value="CAG6636269.1"/>
    <property type="molecule type" value="Transcribed_RNA"/>
</dbReference>
<reference evidence="1" key="1">
    <citation type="submission" date="2021-05" db="EMBL/GenBank/DDBJ databases">
        <authorList>
            <person name="Alioto T."/>
            <person name="Alioto T."/>
            <person name="Gomez Garrido J."/>
        </authorList>
    </citation>
    <scope>NUCLEOTIDE SEQUENCE</scope>
</reference>
<evidence type="ECO:0000313" key="1">
    <source>
        <dbReference type="EMBL" id="CAG6636265.1"/>
    </source>
</evidence>
<dbReference type="EMBL" id="HBUF01093499">
    <property type="protein sequence ID" value="CAG6636265.1"/>
    <property type="molecule type" value="Transcribed_RNA"/>
</dbReference>
<protein>
    <submittedName>
        <fullName evidence="1">Uncharacterized protein</fullName>
    </submittedName>
</protein>
<dbReference type="AlphaFoldDB" id="A0A8D8QQ84"/>
<proteinExistence type="predicted"/>
<dbReference type="EMBL" id="HBUF01093500">
    <property type="protein sequence ID" value="CAG6636267.1"/>
    <property type="molecule type" value="Transcribed_RNA"/>
</dbReference>
<organism evidence="1">
    <name type="scientific">Cacopsylla melanoneura</name>
    <dbReference type="NCBI Taxonomy" id="428564"/>
    <lineage>
        <taxon>Eukaryota</taxon>
        <taxon>Metazoa</taxon>
        <taxon>Ecdysozoa</taxon>
        <taxon>Arthropoda</taxon>
        <taxon>Hexapoda</taxon>
        <taxon>Insecta</taxon>
        <taxon>Pterygota</taxon>
        <taxon>Neoptera</taxon>
        <taxon>Paraneoptera</taxon>
        <taxon>Hemiptera</taxon>
        <taxon>Sternorrhyncha</taxon>
        <taxon>Psylloidea</taxon>
        <taxon>Psyllidae</taxon>
        <taxon>Psyllinae</taxon>
        <taxon>Cacopsylla</taxon>
    </lineage>
</organism>